<dbReference type="AlphaFoldDB" id="A0A0U4DE24"/>
<evidence type="ECO:0000313" key="2">
    <source>
        <dbReference type="EMBL" id="ALX06306.1"/>
    </source>
</evidence>
<dbReference type="PATRIC" id="fig|2041.4.peg.3588"/>
<organism evidence="2 3">
    <name type="scientific">Aeromicrobium erythreum</name>
    <dbReference type="NCBI Taxonomy" id="2041"/>
    <lineage>
        <taxon>Bacteria</taxon>
        <taxon>Bacillati</taxon>
        <taxon>Actinomycetota</taxon>
        <taxon>Actinomycetes</taxon>
        <taxon>Propionibacteriales</taxon>
        <taxon>Nocardioidaceae</taxon>
        <taxon>Aeromicrobium</taxon>
    </lineage>
</organism>
<keyword evidence="1" id="KW-0472">Membrane</keyword>
<evidence type="ECO:0000256" key="1">
    <source>
        <dbReference type="SAM" id="Phobius"/>
    </source>
</evidence>
<keyword evidence="3" id="KW-1185">Reference proteome</keyword>
<accession>A0A0U4DE24</accession>
<dbReference type="RefSeq" id="WP_067861099.1">
    <property type="nucleotide sequence ID" value="NZ_CP011502.1"/>
</dbReference>
<proteinExistence type="predicted"/>
<dbReference type="Proteomes" id="UP000067689">
    <property type="component" value="Chromosome"/>
</dbReference>
<feature type="transmembrane region" description="Helical" evidence="1">
    <location>
        <begin position="62"/>
        <end position="84"/>
    </location>
</feature>
<name>A0A0U4DE24_9ACTN</name>
<gene>
    <name evidence="2" type="ORF">AERYTH_17165</name>
</gene>
<keyword evidence="1" id="KW-1133">Transmembrane helix</keyword>
<dbReference type="EMBL" id="CP011502">
    <property type="protein sequence ID" value="ALX06306.1"/>
    <property type="molecule type" value="Genomic_DNA"/>
</dbReference>
<reference evidence="2 3" key="1">
    <citation type="journal article" date="1991" name="Int. J. Syst. Bacteriol.">
        <title>Description of the erythromycin-producing bacterium Arthrobacter sp. strain NRRL B-3381 as Aeromicrobium erythreum gen. nov., sp. nov.</title>
        <authorList>
            <person name="Miller E.S."/>
            <person name="Woese C.R."/>
            <person name="Brenner S."/>
        </authorList>
    </citation>
    <scope>NUCLEOTIDE SEQUENCE [LARGE SCALE GENOMIC DNA]</scope>
    <source>
        <strain evidence="2 3">AR18</strain>
    </source>
</reference>
<dbReference type="OrthoDB" id="3748372at2"/>
<protein>
    <submittedName>
        <fullName evidence="2">Uncharacterized protein</fullName>
    </submittedName>
</protein>
<keyword evidence="1" id="KW-0812">Transmembrane</keyword>
<evidence type="ECO:0000313" key="3">
    <source>
        <dbReference type="Proteomes" id="UP000067689"/>
    </source>
</evidence>
<dbReference type="KEGG" id="aer:AERYTH_17165"/>
<feature type="transmembrane region" description="Helical" evidence="1">
    <location>
        <begin position="90"/>
        <end position="109"/>
    </location>
</feature>
<dbReference type="STRING" id="2041.AERYTH_17165"/>
<sequence length="110" mass="11661">MSSHGSQPRPSARTMSAEETRALQVVRRRTTAICFFVVAIHGVIGLVVVADVIARQGRQSGAVVLVVMSAFLAIGISVAVRAILAARPVFSWPWVLVSLVPSAAGLVWVL</sequence>
<feature type="transmembrane region" description="Helical" evidence="1">
    <location>
        <begin position="30"/>
        <end position="50"/>
    </location>
</feature>